<reference evidence="2 3" key="1">
    <citation type="submission" date="2018-06" db="EMBL/GenBank/DDBJ databases">
        <title>Whole genome sequencing of a novel hydrocarbon degrading bacterial strain, PW21 isolated from oil contaminated produced water sample.</title>
        <authorList>
            <person name="Nagkirti P."/>
            <person name="Shaikh A."/>
            <person name="Gowdaman V."/>
            <person name="Engineer A.E."/>
            <person name="Dagar S."/>
            <person name="Dhakephalkar P.K."/>
        </authorList>
    </citation>
    <scope>NUCLEOTIDE SEQUENCE [LARGE SCALE GENOMIC DNA]</scope>
    <source>
        <strain evidence="2 3">PW21</strain>
    </source>
</reference>
<sequence length="112" mass="12024">MLGGHGRRGGGAVPNRVKNASVAAPDEWTDPDDHVRAPAGEVHAWVPGTNQTVCGLPLARAGLRRFPHITWADVQPATGGYADRVTGLCRRCAAGLGARRDEKPWSRRDPRP</sequence>
<comment type="caution">
    <text evidence="2">The sequence shown here is derived from an EMBL/GenBank/DDBJ whole genome shotgun (WGS) entry which is preliminary data.</text>
</comment>
<protein>
    <submittedName>
        <fullName evidence="2">Uncharacterized protein</fullName>
    </submittedName>
</protein>
<feature type="region of interest" description="Disordered" evidence="1">
    <location>
        <begin position="1"/>
        <end position="35"/>
    </location>
</feature>
<dbReference type="Proteomes" id="UP000248783">
    <property type="component" value="Unassembled WGS sequence"/>
</dbReference>
<name>A0A2W5Y376_9MICO</name>
<keyword evidence="3" id="KW-1185">Reference proteome</keyword>
<dbReference type="EMBL" id="QKWH01000012">
    <property type="protein sequence ID" value="PZR52194.1"/>
    <property type="molecule type" value="Genomic_DNA"/>
</dbReference>
<gene>
    <name evidence="2" type="ORF">DNL40_13080</name>
</gene>
<organism evidence="2 3">
    <name type="scientific">Xylanimonas oleitrophica</name>
    <dbReference type="NCBI Taxonomy" id="2607479"/>
    <lineage>
        <taxon>Bacteria</taxon>
        <taxon>Bacillati</taxon>
        <taxon>Actinomycetota</taxon>
        <taxon>Actinomycetes</taxon>
        <taxon>Micrococcales</taxon>
        <taxon>Promicromonosporaceae</taxon>
        <taxon>Xylanimonas</taxon>
    </lineage>
</organism>
<proteinExistence type="predicted"/>
<evidence type="ECO:0000313" key="3">
    <source>
        <dbReference type="Proteomes" id="UP000248783"/>
    </source>
</evidence>
<dbReference type="AlphaFoldDB" id="A0A2W5Y376"/>
<evidence type="ECO:0000256" key="1">
    <source>
        <dbReference type="SAM" id="MobiDB-lite"/>
    </source>
</evidence>
<accession>A0A2W5Y376</accession>
<evidence type="ECO:0000313" key="2">
    <source>
        <dbReference type="EMBL" id="PZR52194.1"/>
    </source>
</evidence>